<keyword evidence="2" id="KW-0378">Hydrolase</keyword>
<reference evidence="3" key="1">
    <citation type="journal article" date="2019" name="Curr. Biol.">
        <title>Genome Sequence of Striga asiatica Provides Insight into the Evolution of Plant Parasitism.</title>
        <authorList>
            <person name="Yoshida S."/>
            <person name="Kim S."/>
            <person name="Wafula E.K."/>
            <person name="Tanskanen J."/>
            <person name="Kim Y.M."/>
            <person name="Honaas L."/>
            <person name="Yang Z."/>
            <person name="Spallek T."/>
            <person name="Conn C.E."/>
            <person name="Ichihashi Y."/>
            <person name="Cheong K."/>
            <person name="Cui S."/>
            <person name="Der J.P."/>
            <person name="Gundlach H."/>
            <person name="Jiao Y."/>
            <person name="Hori C."/>
            <person name="Ishida J.K."/>
            <person name="Kasahara H."/>
            <person name="Kiba T."/>
            <person name="Kim M.S."/>
            <person name="Koo N."/>
            <person name="Laohavisit A."/>
            <person name="Lee Y.H."/>
            <person name="Lumba S."/>
            <person name="McCourt P."/>
            <person name="Mortimer J.C."/>
            <person name="Mutuku J.M."/>
            <person name="Nomura T."/>
            <person name="Sasaki-Sekimoto Y."/>
            <person name="Seto Y."/>
            <person name="Wang Y."/>
            <person name="Wakatake T."/>
            <person name="Sakakibara H."/>
            <person name="Demura T."/>
            <person name="Yamaguchi S."/>
            <person name="Yoneyama K."/>
            <person name="Manabe R.I."/>
            <person name="Nelson D.C."/>
            <person name="Schulman A.H."/>
            <person name="Timko M.P."/>
            <person name="dePamphilis C.W."/>
            <person name="Choi D."/>
            <person name="Shirasu K."/>
        </authorList>
    </citation>
    <scope>NUCLEOTIDE SEQUENCE [LARGE SCALE GENOMIC DNA]</scope>
    <source>
        <strain evidence="3">cv. UVA1</strain>
    </source>
</reference>
<sequence>MENNRHRGVPSEFFDPMERTAKGVPPRGSSSTGNLEAGTTEGSKRVWLCRLEYGTLGFGRGRHFSAEDNKAILNLKDLDPSQEDKLHWMYEKTGFLSVASVYSKLIEKKWRNMDIVESSRNHIAEKAMRTRSWSLIVKEKIRHFTWRCVENLQAVLINLVEKNLASDPKSDGTTLDNLNFKGWWAKLCSIKKSPCANDRLNLTAYILSVIWKSRNLIYFQYT</sequence>
<name>A0A5A7PTX3_STRAF</name>
<proteinExistence type="predicted"/>
<keyword evidence="2" id="KW-0645">Protease</keyword>
<evidence type="ECO:0000313" key="2">
    <source>
        <dbReference type="EMBL" id="GER36290.1"/>
    </source>
</evidence>
<evidence type="ECO:0000313" key="3">
    <source>
        <dbReference type="Proteomes" id="UP000325081"/>
    </source>
</evidence>
<dbReference type="Proteomes" id="UP000325081">
    <property type="component" value="Unassembled WGS sequence"/>
</dbReference>
<dbReference type="EMBL" id="BKCP01005128">
    <property type="protein sequence ID" value="GER36290.1"/>
    <property type="molecule type" value="Genomic_DNA"/>
</dbReference>
<dbReference type="GO" id="GO:0008233">
    <property type="term" value="F:peptidase activity"/>
    <property type="evidence" value="ECO:0007669"/>
    <property type="project" value="UniProtKB-KW"/>
</dbReference>
<protein>
    <submittedName>
        <fullName evidence="2">ATP-dependent Clp protease ATP-binding subunit ClpX</fullName>
    </submittedName>
</protein>
<evidence type="ECO:0000256" key="1">
    <source>
        <dbReference type="SAM" id="MobiDB-lite"/>
    </source>
</evidence>
<dbReference type="GO" id="GO:0005524">
    <property type="term" value="F:ATP binding"/>
    <property type="evidence" value="ECO:0007669"/>
    <property type="project" value="UniProtKB-KW"/>
</dbReference>
<organism evidence="2 3">
    <name type="scientific">Striga asiatica</name>
    <name type="common">Asiatic witchweed</name>
    <name type="synonym">Buchnera asiatica</name>
    <dbReference type="NCBI Taxonomy" id="4170"/>
    <lineage>
        <taxon>Eukaryota</taxon>
        <taxon>Viridiplantae</taxon>
        <taxon>Streptophyta</taxon>
        <taxon>Embryophyta</taxon>
        <taxon>Tracheophyta</taxon>
        <taxon>Spermatophyta</taxon>
        <taxon>Magnoliopsida</taxon>
        <taxon>eudicotyledons</taxon>
        <taxon>Gunneridae</taxon>
        <taxon>Pentapetalae</taxon>
        <taxon>asterids</taxon>
        <taxon>lamiids</taxon>
        <taxon>Lamiales</taxon>
        <taxon>Orobanchaceae</taxon>
        <taxon>Buchnereae</taxon>
        <taxon>Striga</taxon>
    </lineage>
</organism>
<feature type="region of interest" description="Disordered" evidence="1">
    <location>
        <begin position="1"/>
        <end position="38"/>
    </location>
</feature>
<dbReference type="OrthoDB" id="913718at2759"/>
<dbReference type="AlphaFoldDB" id="A0A5A7PTX3"/>
<accession>A0A5A7PTX3</accession>
<dbReference type="GO" id="GO:0006508">
    <property type="term" value="P:proteolysis"/>
    <property type="evidence" value="ECO:0007669"/>
    <property type="project" value="UniProtKB-KW"/>
</dbReference>
<gene>
    <name evidence="2" type="ORF">STAS_12620</name>
</gene>
<keyword evidence="2" id="KW-0067">ATP-binding</keyword>
<keyword evidence="2" id="KW-0547">Nucleotide-binding</keyword>
<keyword evidence="3" id="KW-1185">Reference proteome</keyword>
<comment type="caution">
    <text evidence="2">The sequence shown here is derived from an EMBL/GenBank/DDBJ whole genome shotgun (WGS) entry which is preliminary data.</text>
</comment>